<dbReference type="EMBL" id="JAUSTW010000013">
    <property type="protein sequence ID" value="MDQ0201853.1"/>
    <property type="molecule type" value="Genomic_DNA"/>
</dbReference>
<comment type="caution">
    <text evidence="1">The sequence shown here is derived from an EMBL/GenBank/DDBJ whole genome shotgun (WGS) entry which is preliminary data.</text>
</comment>
<organism evidence="1 2">
    <name type="scientific">Neobacillus ginsengisoli</name>
    <dbReference type="NCBI Taxonomy" id="904295"/>
    <lineage>
        <taxon>Bacteria</taxon>
        <taxon>Bacillati</taxon>
        <taxon>Bacillota</taxon>
        <taxon>Bacilli</taxon>
        <taxon>Bacillales</taxon>
        <taxon>Bacillaceae</taxon>
        <taxon>Neobacillus</taxon>
    </lineage>
</organism>
<evidence type="ECO:0000313" key="1">
    <source>
        <dbReference type="EMBL" id="MDQ0201853.1"/>
    </source>
</evidence>
<gene>
    <name evidence="1" type="ORF">J2S10_005064</name>
</gene>
<name>A0ABT9Y2I1_9BACI</name>
<evidence type="ECO:0000313" key="2">
    <source>
        <dbReference type="Proteomes" id="UP001224122"/>
    </source>
</evidence>
<proteinExistence type="predicted"/>
<dbReference type="Proteomes" id="UP001224122">
    <property type="component" value="Unassembled WGS sequence"/>
</dbReference>
<reference evidence="1 2" key="1">
    <citation type="submission" date="2023-07" db="EMBL/GenBank/DDBJ databases">
        <title>Genomic Encyclopedia of Type Strains, Phase IV (KMG-IV): sequencing the most valuable type-strain genomes for metagenomic binning, comparative biology and taxonomic classification.</title>
        <authorList>
            <person name="Goeker M."/>
        </authorList>
    </citation>
    <scope>NUCLEOTIDE SEQUENCE [LARGE SCALE GENOMIC DNA]</scope>
    <source>
        <strain evidence="1 2">DSM 27594</strain>
    </source>
</reference>
<accession>A0ABT9Y2I1</accession>
<protein>
    <submittedName>
        <fullName evidence="1">Uncharacterized protein</fullName>
    </submittedName>
</protein>
<sequence>MAQPARKWNRFLRLLEKLVKIAFRGALDVTAKEINEEMKNSGSLRYSK</sequence>
<dbReference type="RefSeq" id="WP_370876284.1">
    <property type="nucleotide sequence ID" value="NZ_JAUSTW010000013.1"/>
</dbReference>
<keyword evidence="2" id="KW-1185">Reference proteome</keyword>